<proteinExistence type="predicted"/>
<organism evidence="1">
    <name type="scientific">Rhizopus microsporus var. microsporus</name>
    <dbReference type="NCBI Taxonomy" id="86635"/>
    <lineage>
        <taxon>Eukaryota</taxon>
        <taxon>Fungi</taxon>
        <taxon>Fungi incertae sedis</taxon>
        <taxon>Mucoromycota</taxon>
        <taxon>Mucoromycotina</taxon>
        <taxon>Mucoromycetes</taxon>
        <taxon>Mucorales</taxon>
        <taxon>Mucorineae</taxon>
        <taxon>Rhizopodaceae</taxon>
        <taxon>Rhizopus</taxon>
    </lineage>
</organism>
<sequence length="53" mass="6194">MDQHGFKVPVLDDALPWIVQKTNIVTKFHDYFSSCLSNFQSNMDVDRCFNDLL</sequence>
<dbReference type="AlphaFoldDB" id="A0A1X0R1V8"/>
<dbReference type="VEuPathDB" id="FungiDB:BCV72DRAFT_131013"/>
<reference evidence="1" key="1">
    <citation type="journal article" date="2016" name="Proc. Natl. Acad. Sci. U.S.A.">
        <title>Lipid metabolic changes in an early divergent fungus govern the establishment of a mutualistic symbiosis with endobacteria.</title>
        <authorList>
            <person name="Lastovetsky O.A."/>
            <person name="Gaspar M.L."/>
            <person name="Mondo S.J."/>
            <person name="LaButti K.M."/>
            <person name="Sandor L."/>
            <person name="Grigoriev I.V."/>
            <person name="Henry S.A."/>
            <person name="Pawlowska T.E."/>
        </authorList>
    </citation>
    <scope>NUCLEOTIDE SEQUENCE [LARGE SCALE GENOMIC DNA]</scope>
    <source>
        <strain evidence="1">ATCC 52814</strain>
    </source>
</reference>
<protein>
    <submittedName>
        <fullName evidence="1">Uncharacterized protein</fullName>
    </submittedName>
</protein>
<gene>
    <name evidence="1" type="ORF">BCV72DRAFT_131013</name>
</gene>
<name>A0A1X0R1V8_RHIZD</name>
<accession>A0A1X0R1V8</accession>
<dbReference type="EMBL" id="KV921932">
    <property type="protein sequence ID" value="ORE05990.1"/>
    <property type="molecule type" value="Genomic_DNA"/>
</dbReference>
<dbReference type="Proteomes" id="UP000242414">
    <property type="component" value="Unassembled WGS sequence"/>
</dbReference>
<evidence type="ECO:0000313" key="1">
    <source>
        <dbReference type="EMBL" id="ORE05990.1"/>
    </source>
</evidence>